<dbReference type="RefSeq" id="NP_983614.2">
    <property type="nucleotide sequence ID" value="NM_208967.2"/>
</dbReference>
<dbReference type="GO" id="GO:0005935">
    <property type="term" value="C:cellular bud neck"/>
    <property type="evidence" value="ECO:0000318"/>
    <property type="project" value="GO_Central"/>
</dbReference>
<keyword evidence="4" id="KW-1185">Reference proteome</keyword>
<dbReference type="InterPro" id="IPR037516">
    <property type="entry name" value="Tripartite_DENN"/>
</dbReference>
<feature type="domain" description="UDENN" evidence="2">
    <location>
        <begin position="51"/>
        <end position="592"/>
    </location>
</feature>
<accession>Q75BQ9</accession>
<proteinExistence type="predicted"/>
<reference evidence="3 4" key="1">
    <citation type="journal article" date="2004" name="Science">
        <title>The Ashbya gossypii genome as a tool for mapping the ancient Saccharomyces cerevisiae genome.</title>
        <authorList>
            <person name="Dietrich F.S."/>
            <person name="Voegeli S."/>
            <person name="Brachat S."/>
            <person name="Lerch A."/>
            <person name="Gates K."/>
            <person name="Steiner S."/>
            <person name="Mohr C."/>
            <person name="Pohlmann R."/>
            <person name="Luedi P."/>
            <person name="Choi S."/>
            <person name="Wing R.A."/>
            <person name="Flavier A."/>
            <person name="Gaffney T.D."/>
            <person name="Philippsen P."/>
        </authorList>
    </citation>
    <scope>NUCLEOTIDE SEQUENCE [LARGE SCALE GENOMIC DNA]</scope>
    <source>
        <strain evidence="4">ATCC 10895 / CBS 109.51 / FGSC 9923 / NRRL Y-1056</strain>
    </source>
</reference>
<dbReference type="STRING" id="284811.Q75BQ9"/>
<dbReference type="HOGENOM" id="CLU_324667_0_0_1"/>
<sequence length="954" mass="107825">MVSRMGPLGSGGQGQGRTGPGLQQAPTVVRNGPMRRAGRGEATREPATNVEYILAAEFDNKLGPVLKHQFPKNLPGFKSTNSNLSNLAGLMIPNGIENRPGESDFTTFILYKDRYAQTFQLFPNDNAKGSLKPTAESHGHLGGSPSSRLESMILEEDENAGSSKTSLSQAREIPLFFINVVHAKIDNANERGAVIKSLAVGTSLQNFFIFKPLLMMALDEYIKMPNIRILIECFNMINSLDLSLMNRIHSNKVLQNILNSINNDEIINEIFDPEEKSLKHILRVNELPKHDVNGNSIVFKQGAMVYRFDSFKPQVLPEHFTKIPLQIDLIKYDAIKLNINYKDHVLKFLRQFIPQISLLDRNDPSWRLMVNSTTLSKDSLCQFVLALSNFINAFDHQHYFQNSSVIIFPYMDISMIDELRNEFSVKKTGNYFSIVGVSNPIFEMQKDVWDFYYDLDSATLLTQAKPSKMNPVTIIGSTNPQNNRSSELLMKIFNKHPTSHVTIKQETPKMGLLLKFIQYIVLQQHDNQTVLNVFKRVIILQLIHLFSRLNHDSGPSIELLLKDEYMLTYKDFIMFPEFFEYSSLKCIRLMHNLETCLQHVFFPKNRSREVRKRVLTQLYGHLKNIYKFMSVNKAHMGRFLNVCLNYPLTHPFETFDLEKSDFSKINLTIALRHEMKHTEALDGLCYAQSNIIDYFSLDKGLSLVFYPLLINPTADTFAASSDPTNSNSVKESPQSNHSRVSTEIRGTSAASNHQSENLSVISSIYENNIDIESAYSMRDDVTTVTCTAQEDLVQLVEKIRRLTIKILLRIERHHIGNMLINKKLNPIFPLTYRTLKKEYFPVSPRRSANDDTVSGAPADLYIAPGTPLSGSAGVTKSEITISPQRKELLQELSLISTAQQDALSVGNKTETTSMQSKLELLQSLTNLELVTVRNTESPDPEVTSGTSSDVAGKA</sequence>
<dbReference type="GO" id="GO:0051666">
    <property type="term" value="P:actin cortical patch localization"/>
    <property type="evidence" value="ECO:0000318"/>
    <property type="project" value="GO_Central"/>
</dbReference>
<feature type="region of interest" description="Disordered" evidence="1">
    <location>
        <begin position="127"/>
        <end position="147"/>
    </location>
</feature>
<dbReference type="GeneID" id="4619746"/>
<dbReference type="GO" id="GO:0005886">
    <property type="term" value="C:plasma membrane"/>
    <property type="evidence" value="ECO:0000318"/>
    <property type="project" value="GO_Central"/>
</dbReference>
<organism evidence="3 4">
    <name type="scientific">Eremothecium gossypii (strain ATCC 10895 / CBS 109.51 / FGSC 9923 / NRRL Y-1056)</name>
    <name type="common">Yeast</name>
    <name type="synonym">Ashbya gossypii</name>
    <dbReference type="NCBI Taxonomy" id="284811"/>
    <lineage>
        <taxon>Eukaryota</taxon>
        <taxon>Fungi</taxon>
        <taxon>Dikarya</taxon>
        <taxon>Ascomycota</taxon>
        <taxon>Saccharomycotina</taxon>
        <taxon>Saccharomycetes</taxon>
        <taxon>Saccharomycetales</taxon>
        <taxon>Saccharomycetaceae</taxon>
        <taxon>Eremothecium</taxon>
    </lineage>
</organism>
<evidence type="ECO:0000313" key="4">
    <source>
        <dbReference type="Proteomes" id="UP000000591"/>
    </source>
</evidence>
<evidence type="ECO:0000256" key="1">
    <source>
        <dbReference type="SAM" id="MobiDB-lite"/>
    </source>
</evidence>
<feature type="compositionally biased region" description="Gly residues" evidence="1">
    <location>
        <begin position="8"/>
        <end position="19"/>
    </location>
</feature>
<feature type="region of interest" description="Disordered" evidence="1">
    <location>
        <begin position="1"/>
        <end position="44"/>
    </location>
</feature>
<dbReference type="OrthoDB" id="66409at2759"/>
<dbReference type="PANTHER" id="PTHR28245:SF1">
    <property type="entry name" value="ARF3-INTERACTING PROTEIN 1"/>
    <property type="match status" value="1"/>
</dbReference>
<feature type="region of interest" description="Disordered" evidence="1">
    <location>
        <begin position="720"/>
        <end position="753"/>
    </location>
</feature>
<gene>
    <name evidence="3" type="ORF">AGOS_ACR212C</name>
</gene>
<protein>
    <submittedName>
        <fullName evidence="3">ACR212Cp</fullName>
    </submittedName>
</protein>
<dbReference type="AlphaFoldDB" id="Q75BQ9"/>
<evidence type="ECO:0000313" key="3">
    <source>
        <dbReference type="EMBL" id="AAS51438.2"/>
    </source>
</evidence>
<dbReference type="GO" id="GO:0000282">
    <property type="term" value="P:cellular bud site selection"/>
    <property type="evidence" value="ECO:0000318"/>
    <property type="project" value="GO_Central"/>
</dbReference>
<dbReference type="Pfam" id="PF08616">
    <property type="entry name" value="SPA"/>
    <property type="match status" value="1"/>
</dbReference>
<dbReference type="FunCoup" id="Q75BQ9">
    <property type="interactions" value="15"/>
</dbReference>
<dbReference type="InParanoid" id="Q75BQ9"/>
<dbReference type="OMA" id="CFNMINS"/>
<dbReference type="InterPro" id="IPR052809">
    <property type="entry name" value="Actin_polarity_regulatory"/>
</dbReference>
<dbReference type="Pfam" id="PF07792">
    <property type="entry name" value="Afi1"/>
    <property type="match status" value="1"/>
</dbReference>
<evidence type="ECO:0000259" key="2">
    <source>
        <dbReference type="PROSITE" id="PS50211"/>
    </source>
</evidence>
<dbReference type="eggNOG" id="ENOG502QQUZ">
    <property type="taxonomic scope" value="Eukaryota"/>
</dbReference>
<dbReference type="PROSITE" id="PS50211">
    <property type="entry name" value="DENN"/>
    <property type="match status" value="1"/>
</dbReference>
<dbReference type="EMBL" id="AE016816">
    <property type="protein sequence ID" value="AAS51438.2"/>
    <property type="molecule type" value="Genomic_DNA"/>
</dbReference>
<name>Q75BQ9_EREGS</name>
<dbReference type="Proteomes" id="UP000000591">
    <property type="component" value="Chromosome III"/>
</dbReference>
<dbReference type="InterPro" id="IPR012860">
    <property type="entry name" value="Afi1_N"/>
</dbReference>
<dbReference type="PANTHER" id="PTHR28245">
    <property type="entry name" value="ARF3-INTERACTING PROTEIN 1"/>
    <property type="match status" value="1"/>
</dbReference>
<reference evidence="4" key="2">
    <citation type="journal article" date="2013" name="G3 (Bethesda)">
        <title>Genomes of Ashbya fungi isolated from insects reveal four mating-type loci, numerous translocations, lack of transposons, and distinct gene duplications.</title>
        <authorList>
            <person name="Dietrich F.S."/>
            <person name="Voegeli S."/>
            <person name="Kuo S."/>
            <person name="Philippsen P."/>
        </authorList>
    </citation>
    <scope>GENOME REANNOTATION</scope>
    <source>
        <strain evidence="4">ATCC 10895 / CBS 109.51 / FGSC 9923 / NRRL Y-1056</strain>
    </source>
</reference>
<feature type="region of interest" description="Disordered" evidence="1">
    <location>
        <begin position="934"/>
        <end position="954"/>
    </location>
</feature>
<dbReference type="KEGG" id="ago:AGOS_ACR212C"/>